<sequence length="46" mass="5376">MTLEQWIEIAEVLITWGFWFIIYGAIAMSLGFGILAIVNKPIRFFR</sequence>
<dbReference type="HOGENOM" id="CLU_3182165_0_0_9"/>
<organism evidence="2 3">
    <name type="scientific">Clostridium saccharobutylicum DSM 13864</name>
    <dbReference type="NCBI Taxonomy" id="1345695"/>
    <lineage>
        <taxon>Bacteria</taxon>
        <taxon>Bacillati</taxon>
        <taxon>Bacillota</taxon>
        <taxon>Clostridia</taxon>
        <taxon>Eubacteriales</taxon>
        <taxon>Clostridiaceae</taxon>
        <taxon>Clostridium</taxon>
    </lineage>
</organism>
<dbReference type="KEGG" id="csb:CLSA_c29640"/>
<dbReference type="GeneID" id="55477060"/>
<accession>U5MWE0</accession>
<dbReference type="AlphaFoldDB" id="U5MWE0"/>
<keyword evidence="1" id="KW-1133">Transmembrane helix</keyword>
<evidence type="ECO:0000256" key="1">
    <source>
        <dbReference type="SAM" id="Phobius"/>
    </source>
</evidence>
<keyword evidence="3" id="KW-1185">Reference proteome</keyword>
<dbReference type="Proteomes" id="UP000017118">
    <property type="component" value="Chromosome"/>
</dbReference>
<dbReference type="PATRIC" id="fig|1345695.10.peg.1065"/>
<gene>
    <name evidence="2" type="ORF">CLSA_c29640</name>
</gene>
<feature type="transmembrane region" description="Helical" evidence="1">
    <location>
        <begin position="16"/>
        <end position="38"/>
    </location>
</feature>
<protein>
    <submittedName>
        <fullName evidence="2">Uncharacterized protein</fullName>
    </submittedName>
</protein>
<name>U5MWE0_CLOSA</name>
<keyword evidence="1" id="KW-0812">Transmembrane</keyword>
<keyword evidence="1" id="KW-0472">Membrane</keyword>
<dbReference type="RefSeq" id="WP_022747074.1">
    <property type="nucleotide sequence ID" value="NC_022571.1"/>
</dbReference>
<reference evidence="2 3" key="1">
    <citation type="journal article" date="2013" name="Genome Announc.">
        <title>Complete Genome Sequence of the Solvent Producer Clostridium saccharobutylicum NCP262 (DSM 13864).</title>
        <authorList>
            <person name="Poehlein A."/>
            <person name="Hartwich K."/>
            <person name="Krabben P."/>
            <person name="Ehrenreich A."/>
            <person name="Liebl W."/>
            <person name="Durre P."/>
            <person name="Gottschalk G."/>
            <person name="Daniel R."/>
        </authorList>
    </citation>
    <scope>NUCLEOTIDE SEQUENCE [LARGE SCALE GENOMIC DNA]</scope>
    <source>
        <strain evidence="2">DSM 13864</strain>
    </source>
</reference>
<dbReference type="EMBL" id="CP006721">
    <property type="protein sequence ID" value="AGX43931.1"/>
    <property type="molecule type" value="Genomic_DNA"/>
</dbReference>
<evidence type="ECO:0000313" key="2">
    <source>
        <dbReference type="EMBL" id="AGX43931.1"/>
    </source>
</evidence>
<proteinExistence type="predicted"/>
<evidence type="ECO:0000313" key="3">
    <source>
        <dbReference type="Proteomes" id="UP000017118"/>
    </source>
</evidence>